<feature type="compositionally biased region" description="Acidic residues" evidence="3">
    <location>
        <begin position="719"/>
        <end position="739"/>
    </location>
</feature>
<feature type="compositionally biased region" description="Acidic residues" evidence="3">
    <location>
        <begin position="852"/>
        <end position="866"/>
    </location>
</feature>
<feature type="compositionally biased region" description="Acidic residues" evidence="3">
    <location>
        <begin position="603"/>
        <end position="619"/>
    </location>
</feature>
<feature type="region of interest" description="Disordered" evidence="3">
    <location>
        <begin position="756"/>
        <end position="969"/>
    </location>
</feature>
<feature type="compositionally biased region" description="Acidic residues" evidence="3">
    <location>
        <begin position="686"/>
        <end position="704"/>
    </location>
</feature>
<feature type="transmembrane region" description="Helical" evidence="4">
    <location>
        <begin position="973"/>
        <end position="995"/>
    </location>
</feature>
<keyword evidence="1" id="KW-0732">Signal</keyword>
<evidence type="ECO:0000313" key="5">
    <source>
        <dbReference type="EMBL" id="AIE98517.1"/>
    </source>
</evidence>
<feature type="compositionally biased region" description="Acidic residues" evidence="3">
    <location>
        <begin position="799"/>
        <end position="825"/>
    </location>
</feature>
<dbReference type="Gene3D" id="4.10.1080.10">
    <property type="entry name" value="TSP type-3 repeat"/>
    <property type="match status" value="2"/>
</dbReference>
<dbReference type="InterPro" id="IPR003367">
    <property type="entry name" value="Thrombospondin_3-like_rpt"/>
</dbReference>
<dbReference type="PANTHER" id="PTHR10199">
    <property type="entry name" value="THROMBOSPONDIN"/>
    <property type="match status" value="1"/>
</dbReference>
<reference evidence="5" key="1">
    <citation type="journal article" date="2014" name="Genome Biol. Evol.">
        <title>Pangenome evidence for extensive interdomain horizontal transfer affecting lineage core and shell genes in uncultured planktonic thaumarchaeota and euryarchaeota.</title>
        <authorList>
            <person name="Deschamps P."/>
            <person name="Zivanovic Y."/>
            <person name="Moreira D."/>
            <person name="Rodriguez-Valera F."/>
            <person name="Lopez-Garcia P."/>
        </authorList>
    </citation>
    <scope>NUCLEOTIDE SEQUENCE</scope>
</reference>
<organism evidence="5">
    <name type="scientific">uncultured marine group II/III euryarchaeote KM3_05_H10</name>
    <dbReference type="NCBI Taxonomy" id="1457839"/>
    <lineage>
        <taxon>Archaea</taxon>
        <taxon>Methanobacteriati</taxon>
        <taxon>Methanobacteriota</taxon>
        <taxon>environmental samples</taxon>
    </lineage>
</organism>
<proteinExistence type="predicted"/>
<evidence type="ECO:0000256" key="4">
    <source>
        <dbReference type="SAM" id="Phobius"/>
    </source>
</evidence>
<dbReference type="AlphaFoldDB" id="A0A075G9Z9"/>
<keyword evidence="2" id="KW-0106">Calcium</keyword>
<keyword evidence="4" id="KW-0812">Transmembrane</keyword>
<feature type="region of interest" description="Disordered" evidence="3">
    <location>
        <begin position="548"/>
        <end position="578"/>
    </location>
</feature>
<name>A0A075G9Z9_9EURY</name>
<feature type="compositionally biased region" description="Basic and acidic residues" evidence="3">
    <location>
        <begin position="675"/>
        <end position="685"/>
    </location>
</feature>
<evidence type="ECO:0000256" key="1">
    <source>
        <dbReference type="ARBA" id="ARBA00022729"/>
    </source>
</evidence>
<feature type="compositionally biased region" description="Acidic residues" evidence="3">
    <location>
        <begin position="760"/>
        <end position="776"/>
    </location>
</feature>
<sequence length="1000" mass="108127">MTFILQLRFFSPFTYERLLTQTHANLIHTMLKPRSMQSSRLAIAQPIILLLLIFSALAPMVDGAVYFDNSVDSVAELPASQPSMFRSGGNQINLDQGEWLSVSNGTYWEYARTISTAEGVDIQGNAVTWTAVGGTFRGEAQFGDTTLTHNQNYERTFLAVLNDTGEWEWAIDFGGDSNDDWMSSVAILPSGEVYVAGILHGASSSGTFGNLTLNETGSYLGLVSSAGIWQWVLPLSNITVDEVRLDSQGNLFVAGAVNPGGNWQVLNWTGSQPNSIIVLKMDPFQNWLWYATSNAEMADRATAIDVDVNGDAYICGFYQERTHFAQYNLSSGSGSYIFVAKMDGATGMWLWANHETSGGSGSNRCYGISVDENTGDAIITGNLQGAATMGNRITSVGIGDSFIAKIDTNGSWEWAVEVGEQGNEYGYGVAYGWNQTAMVVGAFSGDTNISGVQHTNAGGYDGFAALYNRQGYPIDSFSSGSPYYDRIYAVSADRHGDFTLVGRYNNQTQLADHSLNTTSTSSMFVWHISLDSDDDGIMNKLDNCPDKHNLGQSDFDSDGPGDACDPDDDNDGIPDQGDLCSMGLTGWTSSNITDHDSDGCRDGDEDDDDDNDTIVDSNDDCARGDLDWTSNTSTTDHDSDGCQDSDEDLDDDDDLVLDDDDLCERGALNWSSDATNDHDGDGCRDADEDDDDDGDHQDDDDDECPLGMTGWTSLRSSDWDEDGCRDVDEDDDDDADSVLDVDDDCLMSRVEWVSNTTTDYDGDGCEDSYEDDDNDNDGIVNPFDDCSPGELGWTSTESTDLDGDGCLDETEDDDDDDDTIPDVSDDCPRGENHWTSSSSSDIDSDGCRDHTEDLDDDQDGSLDDDDGCPREIGNSTEGGLPGCPDSDGDGWADSIDAFPEDSTQWSDGDGDGFGDNALGTNPDDCPEVAGDNTTAPMRGCPPPKPPPFILDKDKPDDGSEPDSEQSGQVPQAVMIQIACGVLLVLVLLLSLSFWLRKSQS</sequence>
<feature type="compositionally biased region" description="Acidic residues" evidence="3">
    <location>
        <begin position="641"/>
        <end position="662"/>
    </location>
</feature>
<protein>
    <submittedName>
        <fullName evidence="5">Inorganic pyrophosphatase</fullName>
    </submittedName>
</protein>
<evidence type="ECO:0000256" key="3">
    <source>
        <dbReference type="SAM" id="MobiDB-lite"/>
    </source>
</evidence>
<dbReference type="SUPFAM" id="SSF63829">
    <property type="entry name" value="Calcium-dependent phosphotriesterase"/>
    <property type="match status" value="1"/>
</dbReference>
<feature type="compositionally biased region" description="Pro residues" evidence="3">
    <location>
        <begin position="939"/>
        <end position="948"/>
    </location>
</feature>
<dbReference type="GO" id="GO:0007155">
    <property type="term" value="P:cell adhesion"/>
    <property type="evidence" value="ECO:0007669"/>
    <property type="project" value="InterPro"/>
</dbReference>
<dbReference type="PANTHER" id="PTHR10199:SF100">
    <property type="entry name" value="THROMBOSPONDIN, ISOFORM A"/>
    <property type="match status" value="1"/>
</dbReference>
<keyword evidence="4" id="KW-0472">Membrane</keyword>
<evidence type="ECO:0000256" key="2">
    <source>
        <dbReference type="ARBA" id="ARBA00022837"/>
    </source>
</evidence>
<dbReference type="InterPro" id="IPR028974">
    <property type="entry name" value="TSP_type-3_rpt"/>
</dbReference>
<dbReference type="Pfam" id="PF02412">
    <property type="entry name" value="TSP_3"/>
    <property type="match status" value="2"/>
</dbReference>
<feature type="compositionally biased region" description="Acidic residues" evidence="3">
    <location>
        <begin position="555"/>
        <end position="572"/>
    </location>
</feature>
<feature type="compositionally biased region" description="Basic and acidic residues" evidence="3">
    <location>
        <begin position="593"/>
        <end position="602"/>
    </location>
</feature>
<dbReference type="GO" id="GO:0005509">
    <property type="term" value="F:calcium ion binding"/>
    <property type="evidence" value="ECO:0007669"/>
    <property type="project" value="InterPro"/>
</dbReference>
<accession>A0A075G9Z9</accession>
<feature type="region of interest" description="Disordered" evidence="3">
    <location>
        <begin position="592"/>
        <end position="739"/>
    </location>
</feature>
<dbReference type="EMBL" id="KF900537">
    <property type="protein sequence ID" value="AIE98517.1"/>
    <property type="molecule type" value="Genomic_DNA"/>
</dbReference>
<keyword evidence="4" id="KW-1133">Transmembrane helix</keyword>
<dbReference type="SUPFAM" id="SSF103647">
    <property type="entry name" value="TSP type-3 repeat"/>
    <property type="match status" value="1"/>
</dbReference>